<dbReference type="EMBL" id="VEWN01000008">
    <property type="protein sequence ID" value="KAA1054838.1"/>
    <property type="molecule type" value="Genomic_DNA"/>
</dbReference>
<protein>
    <recommendedName>
        <fullName evidence="4">LPS-assembly protein LptD</fullName>
    </recommendedName>
</protein>
<evidence type="ECO:0000259" key="6">
    <source>
        <dbReference type="Pfam" id="PF03968"/>
    </source>
</evidence>
<comment type="subcellular location">
    <subcellularLocation>
        <location evidence="4">Cell outer membrane</location>
    </subcellularLocation>
</comment>
<comment type="similarity">
    <text evidence="4">Belongs to the LptD family.</text>
</comment>
<dbReference type="GO" id="GO:1990351">
    <property type="term" value="C:transporter complex"/>
    <property type="evidence" value="ECO:0007669"/>
    <property type="project" value="TreeGrafter"/>
</dbReference>
<keyword evidence="9" id="KW-0614">Plasmid</keyword>
<keyword evidence="3 4" id="KW-0998">Cell outer membrane</keyword>
<dbReference type="EMBL" id="POWG01000002">
    <property type="protein sequence ID" value="PNR00405.1"/>
    <property type="molecule type" value="Genomic_DNA"/>
</dbReference>
<evidence type="ECO:0000313" key="10">
    <source>
        <dbReference type="Proteomes" id="UP000236268"/>
    </source>
</evidence>
<feature type="region of interest" description="Disordered" evidence="5">
    <location>
        <begin position="1"/>
        <end position="24"/>
    </location>
</feature>
<name>A0A2K1G6I6_9PROT</name>
<evidence type="ECO:0000256" key="4">
    <source>
        <dbReference type="HAMAP-Rule" id="MF_01411"/>
    </source>
</evidence>
<evidence type="ECO:0000313" key="9">
    <source>
        <dbReference type="EMBL" id="PNR00405.1"/>
    </source>
</evidence>
<organism evidence="9 10">
    <name type="scientific">Azospirillum argentinense</name>
    <dbReference type="NCBI Taxonomy" id="2970906"/>
    <lineage>
        <taxon>Bacteria</taxon>
        <taxon>Pseudomonadati</taxon>
        <taxon>Pseudomonadota</taxon>
        <taxon>Alphaproteobacteria</taxon>
        <taxon>Rhodospirillales</taxon>
        <taxon>Azospirillaceae</taxon>
        <taxon>Azospirillum</taxon>
    </lineage>
</organism>
<dbReference type="InterPro" id="IPR006311">
    <property type="entry name" value="TAT_signal"/>
</dbReference>
<dbReference type="Pfam" id="PF04453">
    <property type="entry name" value="LptD"/>
    <property type="match status" value="1"/>
</dbReference>
<accession>A0A2K1G6I6</accession>
<dbReference type="Pfam" id="PF03968">
    <property type="entry name" value="LptD_N"/>
    <property type="match status" value="1"/>
</dbReference>
<gene>
    <name evidence="4" type="primary">lptD</name>
    <name evidence="9" type="ORF">C1S70_03120</name>
    <name evidence="8" type="ORF">FH063_006114</name>
</gene>
<dbReference type="Proteomes" id="UP000236268">
    <property type="component" value="Unassembled WGS sequence"/>
</dbReference>
<dbReference type="Proteomes" id="UP000325333">
    <property type="component" value="Unassembled WGS sequence"/>
</dbReference>
<dbReference type="AlphaFoldDB" id="A0A2K1G6I6"/>
<proteinExistence type="inferred from homology"/>
<evidence type="ECO:0000256" key="2">
    <source>
        <dbReference type="ARBA" id="ARBA00023136"/>
    </source>
</evidence>
<dbReference type="GO" id="GO:0009279">
    <property type="term" value="C:cell outer membrane"/>
    <property type="evidence" value="ECO:0007669"/>
    <property type="project" value="UniProtKB-SubCell"/>
</dbReference>
<keyword evidence="1 4" id="KW-0732">Signal</keyword>
<dbReference type="GO" id="GO:0043165">
    <property type="term" value="P:Gram-negative-bacterium-type cell outer membrane assembly"/>
    <property type="evidence" value="ECO:0007669"/>
    <property type="project" value="UniProtKB-UniRule"/>
</dbReference>
<feature type="domain" description="Organic solvent tolerance-like N-terminal" evidence="6">
    <location>
        <begin position="105"/>
        <end position="153"/>
    </location>
</feature>
<dbReference type="InterPro" id="IPR005653">
    <property type="entry name" value="OstA-like_N"/>
</dbReference>
<evidence type="ECO:0000313" key="11">
    <source>
        <dbReference type="Proteomes" id="UP000325333"/>
    </source>
</evidence>
<dbReference type="InterPro" id="IPR007543">
    <property type="entry name" value="LptD_C"/>
</dbReference>
<reference evidence="8 11" key="2">
    <citation type="submission" date="2019-07" db="EMBL/GenBank/DDBJ databases">
        <title>Genome sequencing of the stress-tolerant strain Azospirillum brasilense Az19.</title>
        <authorList>
            <person name="Maroniche G.A."/>
            <person name="Garcia J.E."/>
            <person name="Pagnussat L."/>
            <person name="Amenta M."/>
            <person name="Creus C.M."/>
        </authorList>
    </citation>
    <scope>NUCLEOTIDE SEQUENCE [LARGE SCALE GENOMIC DNA]</scope>
    <source>
        <strain evidence="8 11">Az19</strain>
    </source>
</reference>
<dbReference type="PANTHER" id="PTHR30189">
    <property type="entry name" value="LPS-ASSEMBLY PROTEIN"/>
    <property type="match status" value="1"/>
</dbReference>
<evidence type="ECO:0000256" key="5">
    <source>
        <dbReference type="SAM" id="MobiDB-lite"/>
    </source>
</evidence>
<dbReference type="InterPro" id="IPR020889">
    <property type="entry name" value="LipoPS_assembly_LptD"/>
</dbReference>
<evidence type="ECO:0000259" key="7">
    <source>
        <dbReference type="Pfam" id="PF04453"/>
    </source>
</evidence>
<sequence length="808" mass="89164">MSQLPSRHARRARATSPKMHRPLDRRSLVLRSGIVALMAACGVVMADLADAQQPPPPTPQANAAPPFGATGPEQGGRLEVVVPSSGPASGAAAGKPQDPPVLLGADTVTFDEANSLVTASGNVELSQGARTVHADTITYNQKTKVVIASGNVRLVEPSGDILFSNYAELTDDMRDAFVENVRVLMTDNSRMAGAEGERRGGRLIRLNRAVYSPCELCKSDPTRAPVWQIRAARVVQDNEDHEVRYRDAFMEMFGVPFFYTPYLSHPDPTVDRRSGFLTPSFRNSSELGFGAITHYYWDIAPDQDATFDLGGYSNQGVFLGGQYRKRFENGRLQLDASGTQGEIPNGTLKGADDRRWRGHAFASGLFDIDETWRWGFNLKRASDELYLRRYFNIRDEVLTSRAFVEGFNGRNYAAVNAYSFQDLRWGNTVQEPYVLPEVRYNALGEPGSLLGGRWSLDSSLLAIARPGSGGPDTQRVAMQPGWQRDIYSNLGFVTTIEGSVLLAGYTAQRFDPNDPASTGNDSVQRLRFFPQAMTTVRYPFVRYGESSFQTIEPIGQISVSPKVDNDPAFPNEDSLDVEFDEVNLLMPNRFTGIDRLDGGLRATYGLRTTFQGYKTGSASLFVGQSFRADDTENFRGGSGLDKKSSDYVGRLDLRPADWLDVNYGFRIDHDTLKPRRHSVTASAGVPLLRVAGTYTYVDQTENPYVVERNEVEQAGISVLSQFSEHWSIGVSHSQAFRPDAGPRASAGVLRYQDECLIFETIAQRDYTVIQNGEQEGNTIFFRFVFKNVGEFRTPGISAGFLGPSGASN</sequence>
<evidence type="ECO:0000256" key="1">
    <source>
        <dbReference type="ARBA" id="ARBA00022729"/>
    </source>
</evidence>
<reference evidence="9 10" key="1">
    <citation type="submission" date="2018-01" db="EMBL/GenBank/DDBJ databases">
        <title>Whole genome sequence of Azospirillum brasilense REC3 isolated from strawberry roots.</title>
        <authorList>
            <person name="Fontana C.A."/>
            <person name="Salazar S.M."/>
            <person name="Bassi D."/>
            <person name="Puglisi E."/>
            <person name="Lovaisa N.C."/>
            <person name="Toffoli L.M."/>
            <person name="Pedraza R."/>
            <person name="Cocconcelli P.S."/>
        </authorList>
    </citation>
    <scope>NUCLEOTIDE SEQUENCE [LARGE SCALE GENOMIC DNA]</scope>
    <source>
        <strain evidence="9 10">REC3</strain>
        <plasmid evidence="9">p1unnanmed</plasmid>
    </source>
</reference>
<dbReference type="Gene3D" id="2.60.450.10">
    <property type="entry name" value="Lipopolysaccharide (LPS) transport protein A like domain"/>
    <property type="match status" value="1"/>
</dbReference>
<dbReference type="RefSeq" id="WP_103039131.1">
    <property type="nucleotide sequence ID" value="NZ_POWG01000002.1"/>
</dbReference>
<dbReference type="PROSITE" id="PS51318">
    <property type="entry name" value="TAT"/>
    <property type="match status" value="1"/>
</dbReference>
<geneLocation type="plasmid" evidence="9">
    <name>p1unnanmed</name>
</geneLocation>
<comment type="subunit">
    <text evidence="4">Component of the lipopolysaccharide transport and assembly complex.</text>
</comment>
<evidence type="ECO:0000256" key="3">
    <source>
        <dbReference type="ARBA" id="ARBA00023237"/>
    </source>
</evidence>
<feature type="compositionally biased region" description="Low complexity" evidence="5">
    <location>
        <begin position="80"/>
        <end position="96"/>
    </location>
</feature>
<evidence type="ECO:0000313" key="8">
    <source>
        <dbReference type="EMBL" id="KAA1054838.1"/>
    </source>
</evidence>
<comment type="caution">
    <text evidence="4">Lacks conserved residue(s) required for the propagation of feature annotation.</text>
</comment>
<keyword evidence="2 4" id="KW-0472">Membrane</keyword>
<dbReference type="HAMAP" id="MF_01411">
    <property type="entry name" value="LPS_assembly_LptD"/>
    <property type="match status" value="1"/>
</dbReference>
<comment type="function">
    <text evidence="4">Involved in the assembly of lipopolysaccharide (LPS) at the surface of the outer membrane.</text>
</comment>
<feature type="domain" description="LptD C-terminal" evidence="7">
    <location>
        <begin position="357"/>
        <end position="726"/>
    </location>
</feature>
<feature type="region of interest" description="Disordered" evidence="5">
    <location>
        <begin position="50"/>
        <end position="100"/>
    </location>
</feature>
<dbReference type="InterPro" id="IPR050218">
    <property type="entry name" value="LptD"/>
</dbReference>
<dbReference type="PANTHER" id="PTHR30189:SF1">
    <property type="entry name" value="LPS-ASSEMBLY PROTEIN LPTD"/>
    <property type="match status" value="1"/>
</dbReference>
<comment type="caution">
    <text evidence="9">The sequence shown here is derived from an EMBL/GenBank/DDBJ whole genome shotgun (WGS) entry which is preliminary data.</text>
</comment>
<dbReference type="GO" id="GO:0015920">
    <property type="term" value="P:lipopolysaccharide transport"/>
    <property type="evidence" value="ECO:0007669"/>
    <property type="project" value="InterPro"/>
</dbReference>